<evidence type="ECO:0008006" key="4">
    <source>
        <dbReference type="Google" id="ProtNLM"/>
    </source>
</evidence>
<dbReference type="PATRIC" id="fig|1195236.3.peg.1047"/>
<organism evidence="2 3">
    <name type="scientific">Ruminiclostridium cellobioparum subsp. termitidis CT1112</name>
    <dbReference type="NCBI Taxonomy" id="1195236"/>
    <lineage>
        <taxon>Bacteria</taxon>
        <taxon>Bacillati</taxon>
        <taxon>Bacillota</taxon>
        <taxon>Clostridia</taxon>
        <taxon>Eubacteriales</taxon>
        <taxon>Oscillospiraceae</taxon>
        <taxon>Ruminiclostridium</taxon>
    </lineage>
</organism>
<name>S0FS30_RUMCE</name>
<feature type="signal peptide" evidence="1">
    <location>
        <begin position="1"/>
        <end position="26"/>
    </location>
</feature>
<comment type="caution">
    <text evidence="2">The sequence shown here is derived from an EMBL/GenBank/DDBJ whole genome shotgun (WGS) entry which is preliminary data.</text>
</comment>
<protein>
    <recommendedName>
        <fullName evidence="4">Mannosyl-glycoprotein endo-beta-N-acetylglucosaminidase</fullName>
    </recommendedName>
</protein>
<keyword evidence="1" id="KW-0732">Signal</keyword>
<reference evidence="2 3" key="1">
    <citation type="journal article" date="2013" name="Genome Announc.">
        <title>Draft Genome Sequence of the Cellulolytic, Mesophilic, Anaerobic Bacterium Clostridium termitidis Strain CT1112 (DSM 5398).</title>
        <authorList>
            <person name="Lal S."/>
            <person name="Ramachandran U."/>
            <person name="Zhang X."/>
            <person name="Munir R."/>
            <person name="Sparling R."/>
            <person name="Levin D.B."/>
        </authorList>
    </citation>
    <scope>NUCLEOTIDE SEQUENCE [LARGE SCALE GENOMIC DNA]</scope>
    <source>
        <strain evidence="2 3">CT1112</strain>
    </source>
</reference>
<evidence type="ECO:0000313" key="3">
    <source>
        <dbReference type="Proteomes" id="UP000014155"/>
    </source>
</evidence>
<dbReference type="AlphaFoldDB" id="S0FS30"/>
<dbReference type="Proteomes" id="UP000014155">
    <property type="component" value="Unassembled WGS sequence"/>
</dbReference>
<dbReference type="eggNOG" id="ENOG5033TCH">
    <property type="taxonomic scope" value="Bacteria"/>
</dbReference>
<dbReference type="EMBL" id="AORV01000021">
    <property type="protein sequence ID" value="EMS73151.1"/>
    <property type="molecule type" value="Genomic_DNA"/>
</dbReference>
<proteinExistence type="predicted"/>
<gene>
    <name evidence="2" type="ORF">CTER_0750</name>
</gene>
<evidence type="ECO:0000313" key="2">
    <source>
        <dbReference type="EMBL" id="EMS73151.1"/>
    </source>
</evidence>
<feature type="chain" id="PRO_5039660092" description="Mannosyl-glycoprotein endo-beta-N-acetylglucosaminidase" evidence="1">
    <location>
        <begin position="27"/>
        <end position="322"/>
    </location>
</feature>
<dbReference type="RefSeq" id="WP_004624003.1">
    <property type="nucleotide sequence ID" value="NZ_AORV01000021.1"/>
</dbReference>
<keyword evidence="3" id="KW-1185">Reference proteome</keyword>
<accession>S0FS30</accession>
<sequence>MNILKLRKKATFSLITLMMCSTLLYSANNTFNITGYINRQVENLKEKEMKYVYGQSNQSGDKYSEYSDKSAGDNILGNYSSVLGQKIVNANNYQNYMLLEQSEKNGSNKSISELLQNLSKINSLYGELENQINQDSYRDKNFELYYVFSFDYTMNALKELDNSISRISAAQKVPKALLASVLFREMMFLGQEDLLDGLPVIGGKSMGICQIGIENVRYNEQIVHGEKSLITSESDEQIKTMLQNPKHAVYFCAVQLKARAIKLTGDPEIDLNKLDEEQLKTILENYNLSKISVDIGPIKTKETYAVETYRYYELFKQYYQLQ</sequence>
<evidence type="ECO:0000256" key="1">
    <source>
        <dbReference type="SAM" id="SignalP"/>
    </source>
</evidence>